<name>A0A433RRH4_9BACL</name>
<dbReference type="OrthoDB" id="9796171at2"/>
<dbReference type="EMBL" id="JTFC01000039">
    <property type="protein sequence ID" value="RUS53224.1"/>
    <property type="molecule type" value="Genomic_DNA"/>
</dbReference>
<dbReference type="PANTHER" id="PTHR13355:SF9">
    <property type="entry name" value="ACETYLTRANSFERASE BSU40680-RELATED"/>
    <property type="match status" value="1"/>
</dbReference>
<dbReference type="AlphaFoldDB" id="A0A433RRH4"/>
<sequence>MKLTPIPITNDTDLARSFAIRKEVFVDEQHVPIDEEIDAFDVIDSDCTHLLIENDEGQAVGTGRVRLVDEYGKIQRVAVVKPFRQYGIGRIIILALEKLAAAQGATKAKLDAQVHAIGFYEKLGYEVKSDVFLDAGIEHVLMIKAL</sequence>
<protein>
    <recommendedName>
        <fullName evidence="1">N-acetyltransferase domain-containing protein</fullName>
    </recommendedName>
</protein>
<reference evidence="2 3" key="1">
    <citation type="submission" date="2014-11" db="EMBL/GenBank/DDBJ databases">
        <title>Genome sequence and analysis of novel Kurthia sp.</title>
        <authorList>
            <person name="Lawson J.N."/>
            <person name="Gonzalez J.E."/>
            <person name="Rinauldi L."/>
            <person name="Xuan Z."/>
            <person name="Firman A."/>
            <person name="Shaddox L."/>
            <person name="Trudeau A."/>
            <person name="Shah S."/>
            <person name="Reiman D."/>
        </authorList>
    </citation>
    <scope>NUCLEOTIDE SEQUENCE [LARGE SCALE GENOMIC DNA]</scope>
    <source>
        <strain evidence="2 3">3B1D</strain>
    </source>
</reference>
<dbReference type="RefSeq" id="WP_126991480.1">
    <property type="nucleotide sequence ID" value="NZ_JTFC01000039.1"/>
</dbReference>
<evidence type="ECO:0000313" key="3">
    <source>
        <dbReference type="Proteomes" id="UP000288623"/>
    </source>
</evidence>
<evidence type="ECO:0000313" key="2">
    <source>
        <dbReference type="EMBL" id="RUS53224.1"/>
    </source>
</evidence>
<dbReference type="Pfam" id="PF13673">
    <property type="entry name" value="Acetyltransf_10"/>
    <property type="match status" value="1"/>
</dbReference>
<dbReference type="InterPro" id="IPR000182">
    <property type="entry name" value="GNAT_dom"/>
</dbReference>
<organism evidence="2 3">
    <name type="scientific">Candidatus Kurthia intestinigallinarum</name>
    <dbReference type="NCBI Taxonomy" id="1562256"/>
    <lineage>
        <taxon>Bacteria</taxon>
        <taxon>Bacillati</taxon>
        <taxon>Bacillota</taxon>
        <taxon>Bacilli</taxon>
        <taxon>Bacillales</taxon>
        <taxon>Caryophanaceae</taxon>
        <taxon>Kurthia</taxon>
    </lineage>
</organism>
<dbReference type="GO" id="GO:0004343">
    <property type="term" value="F:glucosamine 6-phosphate N-acetyltransferase activity"/>
    <property type="evidence" value="ECO:0007669"/>
    <property type="project" value="TreeGrafter"/>
</dbReference>
<dbReference type="PROSITE" id="PS51186">
    <property type="entry name" value="GNAT"/>
    <property type="match status" value="1"/>
</dbReference>
<accession>A0A433RRH4</accession>
<evidence type="ECO:0000259" key="1">
    <source>
        <dbReference type="PROSITE" id="PS51186"/>
    </source>
</evidence>
<dbReference type="Proteomes" id="UP000288623">
    <property type="component" value="Unassembled WGS sequence"/>
</dbReference>
<keyword evidence="3" id="KW-1185">Reference proteome</keyword>
<feature type="domain" description="N-acetyltransferase" evidence="1">
    <location>
        <begin position="1"/>
        <end position="146"/>
    </location>
</feature>
<dbReference type="SUPFAM" id="SSF55729">
    <property type="entry name" value="Acyl-CoA N-acyltransferases (Nat)"/>
    <property type="match status" value="1"/>
</dbReference>
<dbReference type="CDD" id="cd04301">
    <property type="entry name" value="NAT_SF"/>
    <property type="match status" value="1"/>
</dbReference>
<dbReference type="InterPro" id="IPR016181">
    <property type="entry name" value="Acyl_CoA_acyltransferase"/>
</dbReference>
<dbReference type="InterPro" id="IPR039143">
    <property type="entry name" value="GNPNAT1-like"/>
</dbReference>
<dbReference type="Gene3D" id="3.40.630.30">
    <property type="match status" value="1"/>
</dbReference>
<comment type="caution">
    <text evidence="2">The sequence shown here is derived from an EMBL/GenBank/DDBJ whole genome shotgun (WGS) entry which is preliminary data.</text>
</comment>
<dbReference type="PANTHER" id="PTHR13355">
    <property type="entry name" value="GLUCOSAMINE 6-PHOSPHATE N-ACETYLTRANSFERASE"/>
    <property type="match status" value="1"/>
</dbReference>
<proteinExistence type="predicted"/>
<gene>
    <name evidence="2" type="ORF">QI30_15330</name>
</gene>